<sequence length="54" mass="5583">MTTDLKTNIAGAVGGAAMLLGAFGVHLPAELQTGIVAIAFFFVSWYIGKPSATR</sequence>
<keyword evidence="1" id="KW-0812">Transmembrane</keyword>
<feature type="transmembrane region" description="Helical" evidence="1">
    <location>
        <begin position="31"/>
        <end position="48"/>
    </location>
</feature>
<dbReference type="EMBL" id="AP018203">
    <property type="protein sequence ID" value="BAY55837.1"/>
    <property type="molecule type" value="Genomic_DNA"/>
</dbReference>
<proteinExistence type="predicted"/>
<keyword evidence="3" id="KW-1185">Reference proteome</keyword>
<feature type="transmembrane region" description="Helical" evidence="1">
    <location>
        <begin position="7"/>
        <end position="25"/>
    </location>
</feature>
<accession>A0A1Z4JH38</accession>
<evidence type="ECO:0000313" key="2">
    <source>
        <dbReference type="EMBL" id="BAY55837.1"/>
    </source>
</evidence>
<gene>
    <name evidence="2" type="ORF">NIES2135_26610</name>
</gene>
<keyword evidence="1" id="KW-0472">Membrane</keyword>
<organism evidence="2 3">
    <name type="scientific">Leptolyngbya boryana NIES-2135</name>
    <dbReference type="NCBI Taxonomy" id="1973484"/>
    <lineage>
        <taxon>Bacteria</taxon>
        <taxon>Bacillati</taxon>
        <taxon>Cyanobacteriota</taxon>
        <taxon>Cyanophyceae</taxon>
        <taxon>Leptolyngbyales</taxon>
        <taxon>Leptolyngbyaceae</taxon>
        <taxon>Leptolyngbya group</taxon>
        <taxon>Leptolyngbya</taxon>
    </lineage>
</organism>
<keyword evidence="1" id="KW-1133">Transmembrane helix</keyword>
<name>A0A1Z4JH38_LEPBY</name>
<dbReference type="Proteomes" id="UP000217895">
    <property type="component" value="Chromosome"/>
</dbReference>
<dbReference type="AlphaFoldDB" id="A0A1Z4JH38"/>
<evidence type="ECO:0000313" key="3">
    <source>
        <dbReference type="Proteomes" id="UP000217895"/>
    </source>
</evidence>
<evidence type="ECO:0000256" key="1">
    <source>
        <dbReference type="SAM" id="Phobius"/>
    </source>
</evidence>
<reference evidence="2 3" key="1">
    <citation type="submission" date="2017-06" db="EMBL/GenBank/DDBJ databases">
        <title>Genome sequencing of cyanobaciteial culture collection at National Institute for Environmental Studies (NIES).</title>
        <authorList>
            <person name="Hirose Y."/>
            <person name="Shimura Y."/>
            <person name="Fujisawa T."/>
            <person name="Nakamura Y."/>
            <person name="Kawachi M."/>
        </authorList>
    </citation>
    <scope>NUCLEOTIDE SEQUENCE [LARGE SCALE GENOMIC DNA]</scope>
    <source>
        <strain evidence="2 3">NIES-2135</strain>
    </source>
</reference>
<protein>
    <submittedName>
        <fullName evidence="2">Uncharacterized protein</fullName>
    </submittedName>
</protein>